<sequence>MGDIISITLDPTKDGIVGKVDTMVATSGKYVVIGTNAEHRFISEKQFDAYTDELGKDDRLGLLIVKDFMIYYDKSKLIEVDDCKYLIGSFLLVEISTDGTGAYSRLGEGDVECVKKTLSDYCADLIVDGERYSALCVD</sequence>
<name>A0A1M7RQM4_9FIRM</name>
<protein>
    <submittedName>
        <fullName evidence="1">Uncharacterized protein</fullName>
    </submittedName>
</protein>
<dbReference type="AlphaFoldDB" id="A0A1M7RQM4"/>
<dbReference type="Proteomes" id="UP000184097">
    <property type="component" value="Unassembled WGS sequence"/>
</dbReference>
<accession>A0A1M7RQM4</accession>
<proteinExistence type="predicted"/>
<gene>
    <name evidence="1" type="ORF">SAMN02745247_00047</name>
</gene>
<evidence type="ECO:0000313" key="2">
    <source>
        <dbReference type="Proteomes" id="UP000184097"/>
    </source>
</evidence>
<dbReference type="RefSeq" id="WP_072700021.1">
    <property type="nucleotide sequence ID" value="NZ_FRDH01000003.1"/>
</dbReference>
<evidence type="ECO:0000313" key="1">
    <source>
        <dbReference type="EMBL" id="SHN48471.1"/>
    </source>
</evidence>
<dbReference type="EMBL" id="FRDH01000003">
    <property type="protein sequence ID" value="SHN48471.1"/>
    <property type="molecule type" value="Genomic_DNA"/>
</dbReference>
<organism evidence="1 2">
    <name type="scientific">Butyrivibrio hungatei DSM 14810</name>
    <dbReference type="NCBI Taxonomy" id="1121132"/>
    <lineage>
        <taxon>Bacteria</taxon>
        <taxon>Bacillati</taxon>
        <taxon>Bacillota</taxon>
        <taxon>Clostridia</taxon>
        <taxon>Lachnospirales</taxon>
        <taxon>Lachnospiraceae</taxon>
        <taxon>Butyrivibrio</taxon>
    </lineage>
</organism>
<reference evidence="1 2" key="1">
    <citation type="submission" date="2016-12" db="EMBL/GenBank/DDBJ databases">
        <authorList>
            <person name="Song W.-J."/>
            <person name="Kurnit D.M."/>
        </authorList>
    </citation>
    <scope>NUCLEOTIDE SEQUENCE [LARGE SCALE GENOMIC DNA]</scope>
    <source>
        <strain evidence="1 2">DSM 14810</strain>
    </source>
</reference>